<comment type="caution">
    <text evidence="2">The sequence shown here is derived from an EMBL/GenBank/DDBJ whole genome shotgun (WGS) entry which is preliminary data.</text>
</comment>
<protein>
    <recommendedName>
        <fullName evidence="4">DUF4190 domain-containing protein</fullName>
    </recommendedName>
</protein>
<accession>A0A5J4JKT5</accession>
<keyword evidence="1" id="KW-0812">Transmembrane</keyword>
<proteinExistence type="predicted"/>
<sequence>MSEDGMVSRFYGWASLFLAVLSLFFLPVLLGASAIVLGLIARGKGAGTTGAWAIGIGAVSLILGLFVFPFF</sequence>
<evidence type="ECO:0000313" key="2">
    <source>
        <dbReference type="EMBL" id="GER69564.1"/>
    </source>
</evidence>
<dbReference type="InterPro" id="IPR055338">
    <property type="entry name" value="YqfX-like"/>
</dbReference>
<evidence type="ECO:0008006" key="4">
    <source>
        <dbReference type="Google" id="ProtNLM"/>
    </source>
</evidence>
<reference evidence="2 3" key="1">
    <citation type="submission" date="2019-09" db="EMBL/GenBank/DDBJ databases">
        <title>Draft genome sequence of Bacillus sp. JC-7.</title>
        <authorList>
            <person name="Tanaka N."/>
            <person name="Shiwa Y."/>
            <person name="Fujita N."/>
            <person name="Tanasupawat S."/>
        </authorList>
    </citation>
    <scope>NUCLEOTIDE SEQUENCE [LARGE SCALE GENOMIC DNA]</scope>
    <source>
        <strain evidence="2 3">JC-7</strain>
    </source>
</reference>
<organism evidence="2 3">
    <name type="scientific">Weizmannia acidilactici</name>
    <dbReference type="NCBI Taxonomy" id="2607726"/>
    <lineage>
        <taxon>Bacteria</taxon>
        <taxon>Bacillati</taxon>
        <taxon>Bacillota</taxon>
        <taxon>Bacilli</taxon>
        <taxon>Bacillales</taxon>
        <taxon>Bacillaceae</taxon>
        <taxon>Heyndrickxia</taxon>
    </lineage>
</organism>
<dbReference type="EMBL" id="BKZQ01000008">
    <property type="protein sequence ID" value="GER69564.1"/>
    <property type="molecule type" value="Genomic_DNA"/>
</dbReference>
<dbReference type="AlphaFoldDB" id="A0A5J4JKT5"/>
<gene>
    <name evidence="2" type="ORF">BpJC7_08670</name>
</gene>
<feature type="transmembrane region" description="Helical" evidence="1">
    <location>
        <begin position="51"/>
        <end position="70"/>
    </location>
</feature>
<keyword evidence="1" id="KW-1133">Transmembrane helix</keyword>
<dbReference type="PANTHER" id="PTHR40040:SF1">
    <property type="entry name" value="MEMBRANE PROTEIN"/>
    <property type="match status" value="1"/>
</dbReference>
<dbReference type="Proteomes" id="UP000391919">
    <property type="component" value="Unassembled WGS sequence"/>
</dbReference>
<name>A0A5J4JKT5_9BACI</name>
<evidence type="ECO:0000256" key="1">
    <source>
        <dbReference type="SAM" id="Phobius"/>
    </source>
</evidence>
<feature type="transmembrane region" description="Helical" evidence="1">
    <location>
        <begin position="12"/>
        <end position="39"/>
    </location>
</feature>
<dbReference type="PANTHER" id="PTHR40040">
    <property type="entry name" value="SMALL HYDROPHOBIC PROTEIN-RELATED"/>
    <property type="match status" value="1"/>
</dbReference>
<evidence type="ECO:0000313" key="3">
    <source>
        <dbReference type="Proteomes" id="UP000391919"/>
    </source>
</evidence>
<keyword evidence="1" id="KW-0472">Membrane</keyword>
<keyword evidence="3" id="KW-1185">Reference proteome</keyword>